<dbReference type="Gene3D" id="3.40.30.10">
    <property type="entry name" value="Glutaredoxin"/>
    <property type="match status" value="1"/>
</dbReference>
<dbReference type="Pfam" id="PF03960">
    <property type="entry name" value="ArsC"/>
    <property type="match status" value="1"/>
</dbReference>
<dbReference type="InterPro" id="IPR036249">
    <property type="entry name" value="Thioredoxin-like_sf"/>
</dbReference>
<feature type="non-terminal residue" evidence="1">
    <location>
        <position position="71"/>
    </location>
</feature>
<sequence length="71" mass="8180">MHTGFTLIERDFFVEMFTEESLRSLLGEVPARAAFAFKSPMVKKLGLSLDILRDDELIKLMVGEPRLIRRP</sequence>
<accession>A0A382RHY8</accession>
<dbReference type="InterPro" id="IPR006660">
    <property type="entry name" value="Arsenate_reductase-like"/>
</dbReference>
<proteinExistence type="predicted"/>
<name>A0A382RHY8_9ZZZZ</name>
<dbReference type="EMBL" id="UINC01121843">
    <property type="protein sequence ID" value="SVC97283.1"/>
    <property type="molecule type" value="Genomic_DNA"/>
</dbReference>
<organism evidence="1">
    <name type="scientific">marine metagenome</name>
    <dbReference type="NCBI Taxonomy" id="408172"/>
    <lineage>
        <taxon>unclassified sequences</taxon>
        <taxon>metagenomes</taxon>
        <taxon>ecological metagenomes</taxon>
    </lineage>
</organism>
<dbReference type="PROSITE" id="PS51353">
    <property type="entry name" value="ARSC"/>
    <property type="match status" value="1"/>
</dbReference>
<reference evidence="1" key="1">
    <citation type="submission" date="2018-05" db="EMBL/GenBank/DDBJ databases">
        <authorList>
            <person name="Lanie J.A."/>
            <person name="Ng W.-L."/>
            <person name="Kazmierczak K.M."/>
            <person name="Andrzejewski T.M."/>
            <person name="Davidsen T.M."/>
            <person name="Wayne K.J."/>
            <person name="Tettelin H."/>
            <person name="Glass J.I."/>
            <person name="Rusch D."/>
            <person name="Podicherti R."/>
            <person name="Tsui H.-C.T."/>
            <person name="Winkler M.E."/>
        </authorList>
    </citation>
    <scope>NUCLEOTIDE SEQUENCE</scope>
</reference>
<dbReference type="AlphaFoldDB" id="A0A382RHY8"/>
<gene>
    <name evidence="1" type="ORF">METZ01_LOCUS350137</name>
</gene>
<evidence type="ECO:0000313" key="1">
    <source>
        <dbReference type="EMBL" id="SVC97283.1"/>
    </source>
</evidence>
<protein>
    <submittedName>
        <fullName evidence="1">Uncharacterized protein</fullName>
    </submittedName>
</protein>
<dbReference type="SUPFAM" id="SSF52833">
    <property type="entry name" value="Thioredoxin-like"/>
    <property type="match status" value="1"/>
</dbReference>